<dbReference type="AlphaFoldDB" id="A0A072TSG1"/>
<dbReference type="EMBL" id="KL402895">
    <property type="protein sequence ID" value="KEH16485.1"/>
    <property type="molecule type" value="Genomic_DNA"/>
</dbReference>
<dbReference type="HOGENOM" id="CLU_139989_0_0_1"/>
<gene>
    <name evidence="1" type="ORF">MTR_0170s0050</name>
</gene>
<evidence type="ECO:0000313" key="3">
    <source>
        <dbReference type="Proteomes" id="UP000002051"/>
    </source>
</evidence>
<name>A0A072TSG1_MEDTR</name>
<dbReference type="Proteomes" id="UP000002051">
    <property type="component" value="Unassembled WGS sequence"/>
</dbReference>
<proteinExistence type="predicted"/>
<reference evidence="1 3" key="2">
    <citation type="journal article" date="2014" name="BMC Genomics">
        <title>An improved genome release (version Mt4.0) for the model legume Medicago truncatula.</title>
        <authorList>
            <person name="Tang H."/>
            <person name="Krishnakumar V."/>
            <person name="Bidwell S."/>
            <person name="Rosen B."/>
            <person name="Chan A."/>
            <person name="Zhou S."/>
            <person name="Gentzbittel L."/>
            <person name="Childs K.L."/>
            <person name="Yandell M."/>
            <person name="Gundlach H."/>
            <person name="Mayer K.F."/>
            <person name="Schwartz D.C."/>
            <person name="Town C.D."/>
        </authorList>
    </citation>
    <scope>GENOME REANNOTATION</scope>
    <source>
        <strain evidence="1">A17</strain>
        <strain evidence="2 3">cv. Jemalong A17</strain>
    </source>
</reference>
<evidence type="ECO:0000313" key="2">
    <source>
        <dbReference type="EnsemblPlants" id="KEH16485"/>
    </source>
</evidence>
<organism evidence="1 3">
    <name type="scientific">Medicago truncatula</name>
    <name type="common">Barrel medic</name>
    <name type="synonym">Medicago tribuloides</name>
    <dbReference type="NCBI Taxonomy" id="3880"/>
    <lineage>
        <taxon>Eukaryota</taxon>
        <taxon>Viridiplantae</taxon>
        <taxon>Streptophyta</taxon>
        <taxon>Embryophyta</taxon>
        <taxon>Tracheophyta</taxon>
        <taxon>Spermatophyta</taxon>
        <taxon>Magnoliopsida</taxon>
        <taxon>eudicotyledons</taxon>
        <taxon>Gunneridae</taxon>
        <taxon>Pentapetalae</taxon>
        <taxon>rosids</taxon>
        <taxon>fabids</taxon>
        <taxon>Fabales</taxon>
        <taxon>Fabaceae</taxon>
        <taxon>Papilionoideae</taxon>
        <taxon>50 kb inversion clade</taxon>
        <taxon>NPAAA clade</taxon>
        <taxon>Hologalegina</taxon>
        <taxon>IRL clade</taxon>
        <taxon>Trifolieae</taxon>
        <taxon>Medicago</taxon>
    </lineage>
</organism>
<keyword evidence="3" id="KW-1185">Reference proteome</keyword>
<protein>
    <submittedName>
        <fullName evidence="1 2">Uncharacterized protein</fullName>
    </submittedName>
</protein>
<dbReference type="EnsemblPlants" id="KEH16485">
    <property type="protein sequence ID" value="KEH16485"/>
    <property type="gene ID" value="MTR_0170s0050"/>
</dbReference>
<reference evidence="1 3" key="1">
    <citation type="journal article" date="2011" name="Nature">
        <title>The Medicago genome provides insight into the evolution of rhizobial symbioses.</title>
        <authorList>
            <person name="Young N.D."/>
            <person name="Debelle F."/>
            <person name="Oldroyd G.E."/>
            <person name="Geurts R."/>
            <person name="Cannon S.B."/>
            <person name="Udvardi M.K."/>
            <person name="Benedito V.A."/>
            <person name="Mayer K.F."/>
            <person name="Gouzy J."/>
            <person name="Schoof H."/>
            <person name="Van de Peer Y."/>
            <person name="Proost S."/>
            <person name="Cook D.R."/>
            <person name="Meyers B.C."/>
            <person name="Spannagl M."/>
            <person name="Cheung F."/>
            <person name="De Mita S."/>
            <person name="Krishnakumar V."/>
            <person name="Gundlach H."/>
            <person name="Zhou S."/>
            <person name="Mudge J."/>
            <person name="Bharti A.K."/>
            <person name="Murray J.D."/>
            <person name="Naoumkina M.A."/>
            <person name="Rosen B."/>
            <person name="Silverstein K.A."/>
            <person name="Tang H."/>
            <person name="Rombauts S."/>
            <person name="Zhao P.X."/>
            <person name="Zhou P."/>
            <person name="Barbe V."/>
            <person name="Bardou P."/>
            <person name="Bechner M."/>
            <person name="Bellec A."/>
            <person name="Berger A."/>
            <person name="Berges H."/>
            <person name="Bidwell S."/>
            <person name="Bisseling T."/>
            <person name="Choisne N."/>
            <person name="Couloux A."/>
            <person name="Denny R."/>
            <person name="Deshpande S."/>
            <person name="Dai X."/>
            <person name="Doyle J.J."/>
            <person name="Dudez A.M."/>
            <person name="Farmer A.D."/>
            <person name="Fouteau S."/>
            <person name="Franken C."/>
            <person name="Gibelin C."/>
            <person name="Gish J."/>
            <person name="Goldstein S."/>
            <person name="Gonzalez A.J."/>
            <person name="Green P.J."/>
            <person name="Hallab A."/>
            <person name="Hartog M."/>
            <person name="Hua A."/>
            <person name="Humphray S.J."/>
            <person name="Jeong D.H."/>
            <person name="Jing Y."/>
            <person name="Jocker A."/>
            <person name="Kenton S.M."/>
            <person name="Kim D.J."/>
            <person name="Klee K."/>
            <person name="Lai H."/>
            <person name="Lang C."/>
            <person name="Lin S."/>
            <person name="Macmil S.L."/>
            <person name="Magdelenat G."/>
            <person name="Matthews L."/>
            <person name="McCorrison J."/>
            <person name="Monaghan E.L."/>
            <person name="Mun J.H."/>
            <person name="Najar F.Z."/>
            <person name="Nicholson C."/>
            <person name="Noirot C."/>
            <person name="O'Bleness M."/>
            <person name="Paule C.R."/>
            <person name="Poulain J."/>
            <person name="Prion F."/>
            <person name="Qin B."/>
            <person name="Qu C."/>
            <person name="Retzel E.F."/>
            <person name="Riddle C."/>
            <person name="Sallet E."/>
            <person name="Samain S."/>
            <person name="Samson N."/>
            <person name="Sanders I."/>
            <person name="Saurat O."/>
            <person name="Scarpelli C."/>
            <person name="Schiex T."/>
            <person name="Segurens B."/>
            <person name="Severin A.J."/>
            <person name="Sherrier D.J."/>
            <person name="Shi R."/>
            <person name="Sims S."/>
            <person name="Singer S.R."/>
            <person name="Sinharoy S."/>
            <person name="Sterck L."/>
            <person name="Viollet A."/>
            <person name="Wang B.B."/>
            <person name="Wang K."/>
            <person name="Wang M."/>
            <person name="Wang X."/>
            <person name="Warfsmann J."/>
            <person name="Weissenbach J."/>
            <person name="White D.D."/>
            <person name="White J.D."/>
            <person name="Wiley G.B."/>
            <person name="Wincker P."/>
            <person name="Xing Y."/>
            <person name="Yang L."/>
            <person name="Yao Z."/>
            <person name="Ying F."/>
            <person name="Zhai J."/>
            <person name="Zhou L."/>
            <person name="Zuber A."/>
            <person name="Denarie J."/>
            <person name="Dixon R.A."/>
            <person name="May G.D."/>
            <person name="Schwartz D.C."/>
            <person name="Rogers J."/>
            <person name="Quetier F."/>
            <person name="Town C.D."/>
            <person name="Roe B.A."/>
        </authorList>
    </citation>
    <scope>NUCLEOTIDE SEQUENCE [LARGE SCALE GENOMIC DNA]</scope>
    <source>
        <strain evidence="1">A17</strain>
        <strain evidence="2 3">cv. Jemalong A17</strain>
    </source>
</reference>
<accession>A0A072TSG1</accession>
<sequence length="160" mass="17906">MPHFFEKLRKYPTFSEVPDTTPLGVAGYPKKSQIFCRYCTPLLGVAGHSTNEIKTRFLLVSIINAIFAGMTRHPTNAASSLSFHIVHLGPNASNWWTTFLCPTHGLVRNHLQSFIIRPICLVVNHVEVDVVYGVYTLICKFVIDKSLVVVTKARTCGNDM</sequence>
<reference evidence="2" key="3">
    <citation type="submission" date="2015-06" db="UniProtKB">
        <authorList>
            <consortium name="EnsemblPlants"/>
        </authorList>
    </citation>
    <scope>IDENTIFICATION</scope>
    <source>
        <strain evidence="2">cv. Jemalong A17</strain>
    </source>
</reference>
<evidence type="ECO:0000313" key="1">
    <source>
        <dbReference type="EMBL" id="KEH16485.1"/>
    </source>
</evidence>